<dbReference type="EMBL" id="BSXS01007589">
    <property type="protein sequence ID" value="GME89436.1"/>
    <property type="molecule type" value="Genomic_DNA"/>
</dbReference>
<evidence type="ECO:0000313" key="2">
    <source>
        <dbReference type="Proteomes" id="UP001165064"/>
    </source>
</evidence>
<protein>
    <submittedName>
        <fullName evidence="1">Unnamed protein product</fullName>
    </submittedName>
</protein>
<evidence type="ECO:0000313" key="1">
    <source>
        <dbReference type="EMBL" id="GME89436.1"/>
    </source>
</evidence>
<name>A0ACB5TKX4_AMBMO</name>
<organism evidence="1 2">
    <name type="scientific">Ambrosiozyma monospora</name>
    <name type="common">Yeast</name>
    <name type="synonym">Endomycopsis monosporus</name>
    <dbReference type="NCBI Taxonomy" id="43982"/>
    <lineage>
        <taxon>Eukaryota</taxon>
        <taxon>Fungi</taxon>
        <taxon>Dikarya</taxon>
        <taxon>Ascomycota</taxon>
        <taxon>Saccharomycotina</taxon>
        <taxon>Pichiomycetes</taxon>
        <taxon>Pichiales</taxon>
        <taxon>Pichiaceae</taxon>
        <taxon>Ambrosiozyma</taxon>
    </lineage>
</organism>
<reference evidence="1" key="1">
    <citation type="submission" date="2023-04" db="EMBL/GenBank/DDBJ databases">
        <title>Ambrosiozyma monospora NBRC 10751.</title>
        <authorList>
            <person name="Ichikawa N."/>
            <person name="Sato H."/>
            <person name="Tonouchi N."/>
        </authorList>
    </citation>
    <scope>NUCLEOTIDE SEQUENCE</scope>
    <source>
        <strain evidence="1">NBRC 10751</strain>
    </source>
</reference>
<gene>
    <name evidence="1" type="ORF">Amon02_000850600</name>
</gene>
<comment type="caution">
    <text evidence="1">The sequence shown here is derived from an EMBL/GenBank/DDBJ whole genome shotgun (WGS) entry which is preliminary data.</text>
</comment>
<dbReference type="Proteomes" id="UP001165064">
    <property type="component" value="Unassembled WGS sequence"/>
</dbReference>
<sequence>MPKGANIEWGGLSFKAVADYDDFDSDSEDEAEKKDTSFVFVVFTDDLSSVEFAHGRHYKIYANPENLRDGTVFPQSYEVIPSVAVYDSQKVAHKFAIVCQ</sequence>
<keyword evidence="2" id="KW-1185">Reference proteome</keyword>
<accession>A0ACB5TKX4</accession>
<proteinExistence type="predicted"/>